<dbReference type="Proteomes" id="UP000179934">
    <property type="component" value="Unassembled WGS sequence"/>
</dbReference>
<keyword evidence="11" id="KW-0472">Membrane</keyword>
<dbReference type="GO" id="GO:0046930">
    <property type="term" value="C:pore complex"/>
    <property type="evidence" value="ECO:0007669"/>
    <property type="project" value="UniProtKB-KW"/>
</dbReference>
<evidence type="ECO:0000259" key="16">
    <source>
        <dbReference type="Pfam" id="PF02563"/>
    </source>
</evidence>
<evidence type="ECO:0000256" key="11">
    <source>
        <dbReference type="ARBA" id="ARBA00023136"/>
    </source>
</evidence>
<comment type="similarity">
    <text evidence="2">Belongs to the BexD/CtrA/VexA family.</text>
</comment>
<dbReference type="Pfam" id="PF02563">
    <property type="entry name" value="Poly_export"/>
    <property type="match status" value="1"/>
</dbReference>
<evidence type="ECO:0000256" key="9">
    <source>
        <dbReference type="ARBA" id="ARBA00023065"/>
    </source>
</evidence>
<feature type="domain" description="Polysaccharide export protein N-terminal" evidence="16">
    <location>
        <begin position="79"/>
        <end position="163"/>
    </location>
</feature>
<evidence type="ECO:0000256" key="7">
    <source>
        <dbReference type="ARBA" id="ARBA00022729"/>
    </source>
</evidence>
<gene>
    <name evidence="19" type="ORF">BJD16_03555</name>
</gene>
<protein>
    <submittedName>
        <fullName evidence="19">Polysaccharide export protein Wza</fullName>
    </submittedName>
</protein>
<evidence type="ECO:0000256" key="12">
    <source>
        <dbReference type="ARBA" id="ARBA00023139"/>
    </source>
</evidence>
<proteinExistence type="inferred from homology"/>
<dbReference type="InterPro" id="IPR003715">
    <property type="entry name" value="Poly_export_N"/>
</dbReference>
<keyword evidence="13" id="KW-0998">Cell outer membrane</keyword>
<keyword evidence="12" id="KW-0564">Palmitate</keyword>
<dbReference type="OrthoDB" id="9808421at2"/>
<evidence type="ECO:0000259" key="17">
    <source>
        <dbReference type="Pfam" id="PF18412"/>
    </source>
</evidence>
<dbReference type="Gene3D" id="1.20.5.70">
    <property type="match status" value="1"/>
</dbReference>
<keyword evidence="3" id="KW-0813">Transport</keyword>
<accession>A0A1S2CZ74</accession>
<evidence type="ECO:0000313" key="20">
    <source>
        <dbReference type="Proteomes" id="UP000179934"/>
    </source>
</evidence>
<name>A0A1S2CZ74_AERSO</name>
<evidence type="ECO:0000256" key="4">
    <source>
        <dbReference type="ARBA" id="ARBA00022452"/>
    </source>
</evidence>
<evidence type="ECO:0000313" key="19">
    <source>
        <dbReference type="EMBL" id="OHY93347.1"/>
    </source>
</evidence>
<dbReference type="InterPro" id="IPR054765">
    <property type="entry name" value="SLBB_dom"/>
</dbReference>
<dbReference type="GO" id="GO:0009279">
    <property type="term" value="C:cell outer membrane"/>
    <property type="evidence" value="ECO:0007669"/>
    <property type="project" value="UniProtKB-SubCell"/>
</dbReference>
<keyword evidence="9" id="KW-0406">Ion transport</keyword>
<dbReference type="GO" id="GO:0015159">
    <property type="term" value="F:polysaccharide transmembrane transporter activity"/>
    <property type="evidence" value="ECO:0007669"/>
    <property type="project" value="InterPro"/>
</dbReference>
<feature type="domain" description="SLBB" evidence="18">
    <location>
        <begin position="253"/>
        <end position="338"/>
    </location>
</feature>
<feature type="signal peptide" evidence="15">
    <location>
        <begin position="1"/>
        <end position="20"/>
    </location>
</feature>
<sequence>MVVKRIQLIPLLSAVALLSACTVVPGTNLSTSGKTEVATGSVDVDQLADVYPVTPALIGQLRKAPVVGKANPELNSQISSYEYRIGVGDILNVTVWDHPELTIPAGSYRSASEAGNWVHADGTIFYPYIGKVAVVGQSVAEIRTDIAKRLAQYIESPQVDVSIAAFRSQKVYISGEVTKPGAQPVTNVPMTLLDAFNLAGGLTPTADWHHVVMTRQGKEFPLSMQDLLQYGDLSHNQLMRDGDMLYVPRNDAQKVFVMGEVNKASTLTIGREGMSLTEALSSAEGLNQNAANATGIFVLRPAAKAQEKAAIYQLDLSDATALVMGTEFALQPYDVVYVTTAPVTRWNRVLSQLVPSINGFNELTEGMLRVRNW</sequence>
<feature type="domain" description="SLBB" evidence="18">
    <location>
        <begin position="169"/>
        <end position="247"/>
    </location>
</feature>
<keyword evidence="14" id="KW-0449">Lipoprotein</keyword>
<dbReference type="PANTHER" id="PTHR33619">
    <property type="entry name" value="POLYSACCHARIDE EXPORT PROTEIN GFCE-RELATED"/>
    <property type="match status" value="1"/>
</dbReference>
<reference evidence="19 20" key="1">
    <citation type="submission" date="2016-09" db="EMBL/GenBank/DDBJ databases">
        <title>Draft Genome Sequence of Aeromonas sobria Strain 08005, Isolated from Sick Rana catesbeiana.</title>
        <authorList>
            <person name="Yang Q."/>
        </authorList>
    </citation>
    <scope>NUCLEOTIDE SEQUENCE [LARGE SCALE GENOMIC DNA]</scope>
    <source>
        <strain evidence="19 20">08005</strain>
    </source>
</reference>
<keyword evidence="10" id="KW-0626">Porin</keyword>
<evidence type="ECO:0000256" key="8">
    <source>
        <dbReference type="ARBA" id="ARBA00023047"/>
    </source>
</evidence>
<evidence type="ECO:0000256" key="1">
    <source>
        <dbReference type="ARBA" id="ARBA00004571"/>
    </source>
</evidence>
<comment type="caution">
    <text evidence="19">The sequence shown here is derived from an EMBL/GenBank/DDBJ whole genome shotgun (WGS) entry which is preliminary data.</text>
</comment>
<evidence type="ECO:0000256" key="14">
    <source>
        <dbReference type="ARBA" id="ARBA00023288"/>
    </source>
</evidence>
<dbReference type="Pfam" id="PF22461">
    <property type="entry name" value="SLBB_2"/>
    <property type="match status" value="2"/>
</dbReference>
<evidence type="ECO:0000256" key="13">
    <source>
        <dbReference type="ARBA" id="ARBA00023237"/>
    </source>
</evidence>
<dbReference type="InterPro" id="IPR040716">
    <property type="entry name" value="Wza_C"/>
</dbReference>
<dbReference type="InterPro" id="IPR049712">
    <property type="entry name" value="Poly_export"/>
</dbReference>
<evidence type="ECO:0000256" key="6">
    <source>
        <dbReference type="ARBA" id="ARBA00022692"/>
    </source>
</evidence>
<keyword evidence="4" id="KW-1134">Transmembrane beta strand</keyword>
<keyword evidence="7 15" id="KW-0732">Signal</keyword>
<keyword evidence="8" id="KW-0625">Polysaccharide transport</keyword>
<evidence type="ECO:0000256" key="2">
    <source>
        <dbReference type="ARBA" id="ARBA00009450"/>
    </source>
</evidence>
<dbReference type="Gene3D" id="3.30.1950.10">
    <property type="entry name" value="wza like domain"/>
    <property type="match status" value="1"/>
</dbReference>
<evidence type="ECO:0000256" key="15">
    <source>
        <dbReference type="SAM" id="SignalP"/>
    </source>
</evidence>
<feature type="domain" description="Outer-membrane lipoprotein Wza C-terminal" evidence="17">
    <location>
        <begin position="341"/>
        <end position="370"/>
    </location>
</feature>
<evidence type="ECO:0000259" key="18">
    <source>
        <dbReference type="Pfam" id="PF22461"/>
    </source>
</evidence>
<dbReference type="GO" id="GO:0006811">
    <property type="term" value="P:monoatomic ion transport"/>
    <property type="evidence" value="ECO:0007669"/>
    <property type="project" value="UniProtKB-KW"/>
</dbReference>
<dbReference type="EMBL" id="MKFU01000012">
    <property type="protein sequence ID" value="OHY93347.1"/>
    <property type="molecule type" value="Genomic_DNA"/>
</dbReference>
<evidence type="ECO:0000256" key="3">
    <source>
        <dbReference type="ARBA" id="ARBA00022448"/>
    </source>
</evidence>
<organism evidence="19 20">
    <name type="scientific">Aeromonas sobria</name>
    <dbReference type="NCBI Taxonomy" id="646"/>
    <lineage>
        <taxon>Bacteria</taxon>
        <taxon>Pseudomonadati</taxon>
        <taxon>Pseudomonadota</taxon>
        <taxon>Gammaproteobacteria</taxon>
        <taxon>Aeromonadales</taxon>
        <taxon>Aeromonadaceae</taxon>
        <taxon>Aeromonas</taxon>
    </lineage>
</organism>
<dbReference type="GO" id="GO:0015288">
    <property type="term" value="F:porin activity"/>
    <property type="evidence" value="ECO:0007669"/>
    <property type="project" value="UniProtKB-KW"/>
</dbReference>
<dbReference type="STRING" id="646.BJD16_03555"/>
<comment type="subcellular location">
    <subcellularLocation>
        <location evidence="1">Cell outer membrane</location>
        <topology evidence="1">Multi-pass membrane protein</topology>
    </subcellularLocation>
</comment>
<evidence type="ECO:0000256" key="5">
    <source>
        <dbReference type="ARBA" id="ARBA00022597"/>
    </source>
</evidence>
<dbReference type="NCBIfam" id="NF011658">
    <property type="entry name" value="PRK15078.1"/>
    <property type="match status" value="1"/>
</dbReference>
<dbReference type="Pfam" id="PF18412">
    <property type="entry name" value="Wza_C"/>
    <property type="match status" value="1"/>
</dbReference>
<dbReference type="PANTHER" id="PTHR33619:SF3">
    <property type="entry name" value="POLYSACCHARIDE EXPORT PROTEIN GFCE-RELATED"/>
    <property type="match status" value="1"/>
</dbReference>
<keyword evidence="6" id="KW-0812">Transmembrane</keyword>
<evidence type="ECO:0000256" key="10">
    <source>
        <dbReference type="ARBA" id="ARBA00023114"/>
    </source>
</evidence>
<dbReference type="AlphaFoldDB" id="A0A1S2CZ74"/>
<keyword evidence="5" id="KW-0762">Sugar transport</keyword>
<dbReference type="PROSITE" id="PS51257">
    <property type="entry name" value="PROKAR_LIPOPROTEIN"/>
    <property type="match status" value="1"/>
</dbReference>
<feature type="chain" id="PRO_5010185811" evidence="15">
    <location>
        <begin position="21"/>
        <end position="373"/>
    </location>
</feature>
<dbReference type="Gene3D" id="3.10.560.10">
    <property type="entry name" value="Outer membrane lipoprotein wza domain like"/>
    <property type="match status" value="2"/>
</dbReference>